<keyword evidence="6" id="KW-0809">Transit peptide</keyword>
<protein>
    <recommendedName>
        <fullName evidence="7">NOL1/NOP2/Sun domain family member 4</fullName>
    </recommendedName>
</protein>
<sequence length="259" mass="29096">MAAPDFFAFYSEYFGERWNALLPALRGEAVYETIQYPEKEPYYLDEASAFAARALGVEPGMDVLDMCAAPGGKTLILAQALQGKGSLQSNDRSPDRRQRLSHVLENTLPEEYRKIVQVSGYDGVRFGMYRKETFDRILLDAPCSSERHVMESEKYLAEWSQKRISHIAITQGSLLASAVDALKPGGQMIYSTCALSKMENDDVVRKILKKRKGKVRVLEMKPDIPGTDQTEFGLQMLPDRCAGRGPIFCAKLEKLENEN</sequence>
<evidence type="ECO:0000256" key="9">
    <source>
        <dbReference type="PROSITE-ProRule" id="PRU01023"/>
    </source>
</evidence>
<dbReference type="Gene3D" id="3.40.50.150">
    <property type="entry name" value="Vaccinia Virus protein VP39"/>
    <property type="match status" value="1"/>
</dbReference>
<dbReference type="Pfam" id="PF01189">
    <property type="entry name" value="Methyltr_RsmB-F"/>
    <property type="match status" value="1"/>
</dbReference>
<dbReference type="PANTHER" id="PTHR22808:SF3">
    <property type="entry name" value="5-METHYLCYTOSINE RRNA METHYLTRANSFERASE NSUN4"/>
    <property type="match status" value="1"/>
</dbReference>
<evidence type="ECO:0000313" key="12">
    <source>
        <dbReference type="Proteomes" id="UP000231134"/>
    </source>
</evidence>
<dbReference type="GO" id="GO:0008173">
    <property type="term" value="F:RNA methyltransferase activity"/>
    <property type="evidence" value="ECO:0007669"/>
    <property type="project" value="InterPro"/>
</dbReference>
<keyword evidence="4 9" id="KW-0949">S-adenosyl-L-methionine</keyword>
<dbReference type="InterPro" id="IPR049560">
    <property type="entry name" value="MeTrfase_RsmB-F_NOP2_cat"/>
</dbReference>
<dbReference type="PROSITE" id="PS51686">
    <property type="entry name" value="SAM_MT_RSMB_NOP"/>
    <property type="match status" value="1"/>
</dbReference>
<keyword evidence="5 9" id="KW-0694">RNA-binding</keyword>
<organism evidence="11 12">
    <name type="scientific">Hallerella succinigenes</name>
    <dbReference type="NCBI Taxonomy" id="1896222"/>
    <lineage>
        <taxon>Bacteria</taxon>
        <taxon>Pseudomonadati</taxon>
        <taxon>Fibrobacterota</taxon>
        <taxon>Fibrobacteria</taxon>
        <taxon>Fibrobacterales</taxon>
        <taxon>Fibrobacteraceae</taxon>
        <taxon>Hallerella</taxon>
    </lineage>
</organism>
<evidence type="ECO:0000256" key="6">
    <source>
        <dbReference type="ARBA" id="ARBA00022946"/>
    </source>
</evidence>
<dbReference type="RefSeq" id="WP_100424914.1">
    <property type="nucleotide sequence ID" value="NZ_JAXFBG010000067.1"/>
</dbReference>
<evidence type="ECO:0000256" key="5">
    <source>
        <dbReference type="ARBA" id="ARBA00022884"/>
    </source>
</evidence>
<evidence type="ECO:0000256" key="1">
    <source>
        <dbReference type="ARBA" id="ARBA00022552"/>
    </source>
</evidence>
<dbReference type="Proteomes" id="UP000231134">
    <property type="component" value="Unassembled WGS sequence"/>
</dbReference>
<evidence type="ECO:0000313" key="11">
    <source>
        <dbReference type="EMBL" id="PJJ40879.1"/>
    </source>
</evidence>
<comment type="catalytic activity">
    <reaction evidence="8">
        <text>a cytidine in rRNA + S-adenosyl-L-methionine = a 5-methylcytidine in rRNA + S-adenosyl-L-homocysteine + H(+)</text>
        <dbReference type="Rhea" id="RHEA:61484"/>
        <dbReference type="Rhea" id="RHEA-COMP:15836"/>
        <dbReference type="Rhea" id="RHEA-COMP:15837"/>
        <dbReference type="ChEBI" id="CHEBI:15378"/>
        <dbReference type="ChEBI" id="CHEBI:57856"/>
        <dbReference type="ChEBI" id="CHEBI:59789"/>
        <dbReference type="ChEBI" id="CHEBI:74483"/>
        <dbReference type="ChEBI" id="CHEBI:82748"/>
    </reaction>
</comment>
<dbReference type="GO" id="GO:0031167">
    <property type="term" value="P:rRNA methylation"/>
    <property type="evidence" value="ECO:0007669"/>
    <property type="project" value="TreeGrafter"/>
</dbReference>
<dbReference type="SUPFAM" id="SSF53335">
    <property type="entry name" value="S-adenosyl-L-methionine-dependent methyltransferases"/>
    <property type="match status" value="1"/>
</dbReference>
<reference evidence="11 12" key="1">
    <citation type="submission" date="2017-11" db="EMBL/GenBank/DDBJ databases">
        <title>Animal gut microbial communities from fecal samples from Wisconsin, USA.</title>
        <authorList>
            <person name="Neumann A."/>
        </authorList>
    </citation>
    <scope>NUCLEOTIDE SEQUENCE [LARGE SCALE GENOMIC DNA]</scope>
    <source>
        <strain evidence="11 12">UWS3</strain>
    </source>
</reference>
<dbReference type="CDD" id="cd02440">
    <property type="entry name" value="AdoMet_MTases"/>
    <property type="match status" value="1"/>
</dbReference>
<keyword evidence="12" id="KW-1185">Reference proteome</keyword>
<feature type="binding site" evidence="9">
    <location>
        <position position="122"/>
    </location>
    <ligand>
        <name>S-adenosyl-L-methionine</name>
        <dbReference type="ChEBI" id="CHEBI:59789"/>
    </ligand>
</feature>
<evidence type="ECO:0000256" key="7">
    <source>
        <dbReference type="ARBA" id="ARBA00042050"/>
    </source>
</evidence>
<proteinExistence type="inferred from homology"/>
<keyword evidence="2 9" id="KW-0489">Methyltransferase</keyword>
<dbReference type="PANTHER" id="PTHR22808">
    <property type="entry name" value="NCL1 YEAST -RELATED NOL1/NOP2/FMU SUN DOMAIN-CONTAINING"/>
    <property type="match status" value="1"/>
</dbReference>
<dbReference type="InterPro" id="IPR023267">
    <property type="entry name" value="RCMT"/>
</dbReference>
<dbReference type="InterPro" id="IPR001678">
    <property type="entry name" value="MeTrfase_RsmB-F_NOP2_dom"/>
</dbReference>
<gene>
    <name evidence="11" type="ORF">BGX16_0830</name>
</gene>
<dbReference type="OrthoDB" id="9810297at2"/>
<name>A0A2M9A5A4_9BACT</name>
<feature type="binding site" evidence="9">
    <location>
        <begin position="67"/>
        <end position="73"/>
    </location>
    <ligand>
        <name>S-adenosyl-L-methionine</name>
        <dbReference type="ChEBI" id="CHEBI:59789"/>
    </ligand>
</feature>
<dbReference type="InterPro" id="IPR029063">
    <property type="entry name" value="SAM-dependent_MTases_sf"/>
</dbReference>
<comment type="caution">
    <text evidence="11">The sequence shown here is derived from an EMBL/GenBank/DDBJ whole genome shotgun (WGS) entry which is preliminary data.</text>
</comment>
<feature type="active site" description="Nucleophile" evidence="9">
    <location>
        <position position="193"/>
    </location>
</feature>
<dbReference type="PRINTS" id="PR02008">
    <property type="entry name" value="RCMTFAMILY"/>
</dbReference>
<dbReference type="EMBL" id="PGEX01000001">
    <property type="protein sequence ID" value="PJJ40879.1"/>
    <property type="molecule type" value="Genomic_DNA"/>
</dbReference>
<dbReference type="GO" id="GO:0003723">
    <property type="term" value="F:RNA binding"/>
    <property type="evidence" value="ECO:0007669"/>
    <property type="project" value="UniProtKB-UniRule"/>
</dbReference>
<feature type="binding site" evidence="9">
    <location>
        <position position="140"/>
    </location>
    <ligand>
        <name>S-adenosyl-L-methionine</name>
        <dbReference type="ChEBI" id="CHEBI:59789"/>
    </ligand>
</feature>
<evidence type="ECO:0000256" key="2">
    <source>
        <dbReference type="ARBA" id="ARBA00022603"/>
    </source>
</evidence>
<accession>A0A2M9A5A4</accession>
<feature type="binding site" evidence="9">
    <location>
        <position position="91"/>
    </location>
    <ligand>
        <name>S-adenosyl-L-methionine</name>
        <dbReference type="ChEBI" id="CHEBI:59789"/>
    </ligand>
</feature>
<keyword evidence="1" id="KW-0698">rRNA processing</keyword>
<evidence type="ECO:0000259" key="10">
    <source>
        <dbReference type="PROSITE" id="PS51686"/>
    </source>
</evidence>
<keyword evidence="3 9" id="KW-0808">Transferase</keyword>
<evidence type="ECO:0000256" key="3">
    <source>
        <dbReference type="ARBA" id="ARBA00022679"/>
    </source>
</evidence>
<evidence type="ECO:0000256" key="8">
    <source>
        <dbReference type="ARBA" id="ARBA00049302"/>
    </source>
</evidence>
<comment type="similarity">
    <text evidence="9">Belongs to the class I-like SAM-binding methyltransferase superfamily. RsmB/NOP family.</text>
</comment>
<dbReference type="AlphaFoldDB" id="A0A2M9A5A4"/>
<feature type="domain" description="SAM-dependent MTase RsmB/NOP-type" evidence="10">
    <location>
        <begin position="1"/>
        <end position="255"/>
    </location>
</feature>
<evidence type="ECO:0000256" key="4">
    <source>
        <dbReference type="ARBA" id="ARBA00022691"/>
    </source>
</evidence>